<dbReference type="RefSeq" id="YP_010840145.1">
    <property type="nucleotide sequence ID" value="NC_078451.1"/>
</dbReference>
<dbReference type="GO" id="GO:0006351">
    <property type="term" value="P:DNA-templated transcription"/>
    <property type="evidence" value="ECO:0007669"/>
    <property type="project" value="InterPro"/>
</dbReference>
<dbReference type="GO" id="GO:0003968">
    <property type="term" value="F:RNA-directed RNA polymerase activity"/>
    <property type="evidence" value="ECO:0007669"/>
    <property type="project" value="UniProtKB-KW"/>
</dbReference>
<dbReference type="InterPro" id="IPR001795">
    <property type="entry name" value="RNA-dir_pol_luteovirus"/>
</dbReference>
<dbReference type="EMBL" id="MN661047">
    <property type="protein sequence ID" value="QHA33836.1"/>
    <property type="molecule type" value="Genomic_RNA"/>
</dbReference>
<sequence>MEEGPRQSILRGNRTTKLRKKYSVIIEDKPYSFEPNSFDCSFGFARLGRYNMEELDLKFSNHRIDGLYAIVIPAGGGKSTMASLFHQLDVDKLLPEYAESELRKLRLNTHISVAGNGTRSAWMRHNTLWAQGLNMALSNYDFTNNKRVLFIHSPEIATIVGAQIIGVLVPSTDLHNLWLEDRDCAARQLSIENRNMLVRYTSGLPYMHEYYSELELRRMVSELIGSSVGYSPRITEYLPMANIEQLMSAAGFDTTLPLRIKLENLEYTDLDHIVEWCKVNRCPWWMVSLWCNKYSPGLIADGAYSMEVYPWTQLSYELQSMARTRVIPYEITRSMIRANSDWFGVYPHEDELTRSRSGVSLRSIFKHMDESEVDDYLIVLLNAHLGAHHTFVVSVVCYYLGVVKHFNKALQALIVDSDMLLVPENKWVELHTNIHKLVRASQSFMGIELSNREYALLQYTASLYGRRNYKLDPEAEIRKRQKPRLLTKRAGMGVGYNAETYINDFKDGVANAYSRLGTKGRLRWSNYEEFFYRRYQWATGGSVTNLPEDMRHMKDVSTVILEMKDQIIHHSLDSNKKRAMERIANPAEMAEYLSRNWAYNVTSLAPKPNEPAKERVLMPGSFLHYVAMSYILGMVERTGDVGAVRVGDPDDNNISHFDFRMTEGTYNFMLDFADHNAQHSGLEMGLIIGFLESKFSSRSNAADLNYFINWVVDSFANMSIIMGKETHNVISGLFTGWRGTTWVNSVACQAYVHVGVQACIRKHGALECDYFEGAGDDVLMKFSSAKDAFRFYDCMRECGFDMQSIKQMASHRKTEFLRTISADGHLACCINRVLPNFISGDLERSTDQLLDRLGGSYATIKMLERRGLAKTVVKALYESYLDKWARVRVGGTYYDVDRKYVHGHTIQGGMGLPDSDDKIWYLSENIPSVKVVSKVIKAPSHASEDYVNVMDKDLRDHGLTLRRADYLQTLLKGVYDQGDEIVPVDIINVSVGAVAAVGLTKSVDPELLKKVMNSLMDDKVREYKKQWAMLGKYKQALSCVKEPREIALRQLGIYMRVDAVEKIKFLSNYCFLIPEYLLYNIGLYYRSRVAFGDMEADEAEYYFSVVSSTASEVFGKSLQL</sequence>
<evidence type="ECO:0000256" key="6">
    <source>
        <dbReference type="ARBA" id="ARBA00048744"/>
    </source>
</evidence>
<accession>A0A6B9KLM4</accession>
<evidence type="ECO:0000313" key="8">
    <source>
        <dbReference type="EMBL" id="QHA33836.1"/>
    </source>
</evidence>
<evidence type="ECO:0000256" key="2">
    <source>
        <dbReference type="ARBA" id="ARBA00022484"/>
    </source>
</evidence>
<proteinExistence type="predicted"/>
<evidence type="ECO:0000256" key="7">
    <source>
        <dbReference type="RuleBase" id="RU364050"/>
    </source>
</evidence>
<dbReference type="GO" id="GO:0000166">
    <property type="term" value="F:nucleotide binding"/>
    <property type="evidence" value="ECO:0007669"/>
    <property type="project" value="UniProtKB-KW"/>
</dbReference>
<organism evidence="8 9">
    <name type="scientific">Salado virus</name>
    <dbReference type="NCBI Taxonomy" id="2689364"/>
    <lineage>
        <taxon>Viruses</taxon>
        <taxon>Riboviria</taxon>
        <taxon>Orthornavirae</taxon>
        <taxon>Duplornaviricota</taxon>
        <taxon>Chrymotiviricetes</taxon>
        <taxon>Ghabrivirales</taxon>
        <taxon>Alphatotivirineae</taxon>
        <taxon>Chrysoviridae</taxon>
        <taxon>Alphachrysovirus</taxon>
        <taxon>Alphachrysovirus saladoense</taxon>
    </lineage>
</organism>
<dbReference type="EC" id="2.7.7.48" evidence="1 7"/>
<dbReference type="GeneID" id="80550702"/>
<dbReference type="KEGG" id="vg:80550702"/>
<dbReference type="Pfam" id="PF02123">
    <property type="entry name" value="RdRP_4"/>
    <property type="match status" value="1"/>
</dbReference>
<evidence type="ECO:0000256" key="5">
    <source>
        <dbReference type="ARBA" id="ARBA00022741"/>
    </source>
</evidence>
<evidence type="ECO:0000256" key="1">
    <source>
        <dbReference type="ARBA" id="ARBA00012494"/>
    </source>
</evidence>
<keyword evidence="7" id="KW-0693">Viral RNA replication</keyword>
<keyword evidence="4 7" id="KW-0548">Nucleotidyltransferase</keyword>
<keyword evidence="2 7" id="KW-0696">RNA-directed RNA polymerase</keyword>
<keyword evidence="3 7" id="KW-0808">Transferase</keyword>
<protein>
    <recommendedName>
        <fullName evidence="1 7">RNA-directed RNA polymerase</fullName>
        <ecNumber evidence="1 7">2.7.7.48</ecNumber>
    </recommendedName>
</protein>
<evidence type="ECO:0000313" key="9">
    <source>
        <dbReference type="Proteomes" id="UP000680843"/>
    </source>
</evidence>
<keyword evidence="5 7" id="KW-0547">Nucleotide-binding</keyword>
<comment type="catalytic activity">
    <reaction evidence="6 7">
        <text>RNA(n) + a ribonucleoside 5'-triphosphate = RNA(n+1) + diphosphate</text>
        <dbReference type="Rhea" id="RHEA:21248"/>
        <dbReference type="Rhea" id="RHEA-COMP:14527"/>
        <dbReference type="Rhea" id="RHEA-COMP:17342"/>
        <dbReference type="ChEBI" id="CHEBI:33019"/>
        <dbReference type="ChEBI" id="CHEBI:61557"/>
        <dbReference type="ChEBI" id="CHEBI:140395"/>
        <dbReference type="EC" id="2.7.7.48"/>
    </reaction>
</comment>
<dbReference type="GO" id="GO:0003723">
    <property type="term" value="F:RNA binding"/>
    <property type="evidence" value="ECO:0007669"/>
    <property type="project" value="InterPro"/>
</dbReference>
<dbReference type="Proteomes" id="UP000680843">
    <property type="component" value="Genome"/>
</dbReference>
<reference evidence="8" key="1">
    <citation type="submission" date="2019-10" db="EMBL/GenBank/DDBJ databases">
        <authorList>
            <person name="Nitsche A."/>
            <person name="Hankeln T."/>
            <person name="Acosta O."/>
            <person name="Velez I.D."/>
            <person name="Schiemann D.J."/>
        </authorList>
    </citation>
    <scope>NUCLEOTIDE SEQUENCE</scope>
    <source>
        <strain evidence="8">Wy 1731-12</strain>
    </source>
</reference>
<dbReference type="InterPro" id="IPR043502">
    <property type="entry name" value="DNA/RNA_pol_sf"/>
</dbReference>
<keyword evidence="9" id="KW-1185">Reference proteome</keyword>
<dbReference type="SUPFAM" id="SSF56672">
    <property type="entry name" value="DNA/RNA polymerases"/>
    <property type="match status" value="1"/>
</dbReference>
<name>A0A6B9KLM4_9VIRU</name>
<evidence type="ECO:0000256" key="3">
    <source>
        <dbReference type="ARBA" id="ARBA00022679"/>
    </source>
</evidence>
<evidence type="ECO:0000256" key="4">
    <source>
        <dbReference type="ARBA" id="ARBA00022695"/>
    </source>
</evidence>